<dbReference type="PANTHER" id="PTHR34797">
    <property type="entry name" value="ATG8-INTERACTING PROTEIN 2"/>
    <property type="match status" value="1"/>
</dbReference>
<dbReference type="Proteomes" id="UP001634007">
    <property type="component" value="Unassembled WGS sequence"/>
</dbReference>
<comment type="caution">
    <text evidence="3">The sequence shown here is derived from an EMBL/GenBank/DDBJ whole genome shotgun (WGS) entry which is preliminary data.</text>
</comment>
<protein>
    <recommendedName>
        <fullName evidence="5">ATG8-interacting protein 1</fullName>
    </recommendedName>
</protein>
<reference evidence="3 4" key="1">
    <citation type="submission" date="2024-11" db="EMBL/GenBank/DDBJ databases">
        <title>Chromosome-level genome assembly of Eucalyptus globulus Labill. provides insights into its genome evolution.</title>
        <authorList>
            <person name="Li X."/>
        </authorList>
    </citation>
    <scope>NUCLEOTIDE SEQUENCE [LARGE SCALE GENOMIC DNA]</scope>
    <source>
        <strain evidence="3">CL2024</strain>
        <tissue evidence="3">Fresh tender leaves</tissue>
    </source>
</reference>
<keyword evidence="2" id="KW-0812">Transmembrane</keyword>
<name>A0ABD3KP96_EUCGL</name>
<keyword evidence="2" id="KW-1133">Transmembrane helix</keyword>
<evidence type="ECO:0000313" key="4">
    <source>
        <dbReference type="Proteomes" id="UP001634007"/>
    </source>
</evidence>
<dbReference type="AlphaFoldDB" id="A0ABD3KP96"/>
<gene>
    <name evidence="3" type="ORF">ACJRO7_019199</name>
</gene>
<evidence type="ECO:0000313" key="3">
    <source>
        <dbReference type="EMBL" id="KAL3737625.1"/>
    </source>
</evidence>
<keyword evidence="2" id="KW-0472">Membrane</keyword>
<evidence type="ECO:0000256" key="2">
    <source>
        <dbReference type="SAM" id="Phobius"/>
    </source>
</evidence>
<dbReference type="PANTHER" id="PTHR34797:SF1">
    <property type="entry name" value="ATG8-INTERACTING PROTEIN 2"/>
    <property type="match status" value="1"/>
</dbReference>
<dbReference type="EMBL" id="JBJKBG010000005">
    <property type="protein sequence ID" value="KAL3737625.1"/>
    <property type="molecule type" value="Genomic_DNA"/>
</dbReference>
<feature type="region of interest" description="Disordered" evidence="1">
    <location>
        <begin position="166"/>
        <end position="192"/>
    </location>
</feature>
<dbReference type="InterPro" id="IPR040304">
    <property type="entry name" value="ATG8-IP-1/2"/>
</dbReference>
<organism evidence="3 4">
    <name type="scientific">Eucalyptus globulus</name>
    <name type="common">Tasmanian blue gum</name>
    <dbReference type="NCBI Taxonomy" id="34317"/>
    <lineage>
        <taxon>Eukaryota</taxon>
        <taxon>Viridiplantae</taxon>
        <taxon>Streptophyta</taxon>
        <taxon>Embryophyta</taxon>
        <taxon>Tracheophyta</taxon>
        <taxon>Spermatophyta</taxon>
        <taxon>Magnoliopsida</taxon>
        <taxon>eudicotyledons</taxon>
        <taxon>Gunneridae</taxon>
        <taxon>Pentapetalae</taxon>
        <taxon>rosids</taxon>
        <taxon>malvids</taxon>
        <taxon>Myrtales</taxon>
        <taxon>Myrtaceae</taxon>
        <taxon>Myrtoideae</taxon>
        <taxon>Eucalypteae</taxon>
        <taxon>Eucalyptus</taxon>
    </lineage>
</organism>
<proteinExistence type="predicted"/>
<feature type="transmembrane region" description="Helical" evidence="2">
    <location>
        <begin position="230"/>
        <end position="247"/>
    </location>
</feature>
<accession>A0ABD3KP96</accession>
<evidence type="ECO:0008006" key="5">
    <source>
        <dbReference type="Google" id="ProtNLM"/>
    </source>
</evidence>
<keyword evidence="4" id="KW-1185">Reference proteome</keyword>
<sequence>MADCKESGHDWEVVSLTASTYAASPGPKVVKLADDDKSTVPSEDEPETSNALFMSRHFVFLPNQEDNSSPGISTLNITEKQKGEDGFGQLDAEVSRYRVNDETEWAFKDKTLSDEFPGMQFLSEKDNILPIHNTEFGEGKTVQDFGLVDKEQSLYDATFSSLHGDTAPGKDTITSDMVETSEDHSDSSSQTLHLSKAIEDDNLRGSNLPCGAWWKRRAASLFAQAKEANAFWSVFIAAAVMGFVILGHRWQHERWQALQLKWHVSISNEKKSRIFGPVSQIKAGRR</sequence>
<evidence type="ECO:0000256" key="1">
    <source>
        <dbReference type="SAM" id="MobiDB-lite"/>
    </source>
</evidence>